<dbReference type="EMBL" id="JACEIK010001722">
    <property type="protein sequence ID" value="MCD7471771.1"/>
    <property type="molecule type" value="Genomic_DNA"/>
</dbReference>
<feature type="non-terminal residue" evidence="1">
    <location>
        <position position="53"/>
    </location>
</feature>
<organism evidence="1 2">
    <name type="scientific">Datura stramonium</name>
    <name type="common">Jimsonweed</name>
    <name type="synonym">Common thornapple</name>
    <dbReference type="NCBI Taxonomy" id="4076"/>
    <lineage>
        <taxon>Eukaryota</taxon>
        <taxon>Viridiplantae</taxon>
        <taxon>Streptophyta</taxon>
        <taxon>Embryophyta</taxon>
        <taxon>Tracheophyta</taxon>
        <taxon>Spermatophyta</taxon>
        <taxon>Magnoliopsida</taxon>
        <taxon>eudicotyledons</taxon>
        <taxon>Gunneridae</taxon>
        <taxon>Pentapetalae</taxon>
        <taxon>asterids</taxon>
        <taxon>lamiids</taxon>
        <taxon>Solanales</taxon>
        <taxon>Solanaceae</taxon>
        <taxon>Solanoideae</taxon>
        <taxon>Datureae</taxon>
        <taxon>Datura</taxon>
    </lineage>
</organism>
<name>A0ABS8TLH9_DATST</name>
<reference evidence="1 2" key="1">
    <citation type="journal article" date="2021" name="BMC Genomics">
        <title>Datura genome reveals duplications of psychoactive alkaloid biosynthetic genes and high mutation rate following tissue culture.</title>
        <authorList>
            <person name="Rajewski A."/>
            <person name="Carter-House D."/>
            <person name="Stajich J."/>
            <person name="Litt A."/>
        </authorList>
    </citation>
    <scope>NUCLEOTIDE SEQUENCE [LARGE SCALE GENOMIC DNA]</scope>
    <source>
        <strain evidence="1">AR-01</strain>
    </source>
</reference>
<dbReference type="Proteomes" id="UP000823775">
    <property type="component" value="Unassembled WGS sequence"/>
</dbReference>
<protein>
    <submittedName>
        <fullName evidence="1">Uncharacterized protein</fullName>
    </submittedName>
</protein>
<evidence type="ECO:0000313" key="2">
    <source>
        <dbReference type="Proteomes" id="UP000823775"/>
    </source>
</evidence>
<comment type="caution">
    <text evidence="1">The sequence shown here is derived from an EMBL/GenBank/DDBJ whole genome shotgun (WGS) entry which is preliminary data.</text>
</comment>
<evidence type="ECO:0000313" key="1">
    <source>
        <dbReference type="EMBL" id="MCD7471771.1"/>
    </source>
</evidence>
<proteinExistence type="predicted"/>
<keyword evidence="2" id="KW-1185">Reference proteome</keyword>
<accession>A0ABS8TLH9</accession>
<gene>
    <name evidence="1" type="ORF">HAX54_012438</name>
</gene>
<sequence>MSHGSVNQWCVDSHEPSHSQIIRLREPCLNSLSFLESFTKECTFLEPKLPRHP</sequence>